<sequence length="196" mass="22636">FDQLLEGDANKSGDENRDEEDNENKDSGDDKEKKKRIAKVERRVFNKRPTLDVMRLTGPRGIGAIENMAKNIVLDGKGHEKEDLARIMTFLHYWTHRLYPKMTFEDCIEKIENLGKKRPTQTYLTKMRLGMIEVSDDTTAAEDTLSEALDEPKQQLTMITDDQKERILKNRMIAQARRAAKLQTSNRPNSETIKDP</sequence>
<proteinExistence type="evidence at transcript level"/>
<evidence type="ECO:0000256" key="4">
    <source>
        <dbReference type="ARBA" id="ARBA00023242"/>
    </source>
</evidence>
<dbReference type="InterPro" id="IPR012923">
    <property type="entry name" value="Csm3"/>
</dbReference>
<reference evidence="9" key="1">
    <citation type="journal article" date="2015" name="J. Med. Entomol.">
        <title>A Deep Insight Into the Sialotranscriptome of the Chagas Disease Vector, Panstrongylus megistus (Hemiptera: Heteroptera).</title>
        <authorList>
            <person name="Ribeiro J.M."/>
            <person name="Schwarz A."/>
            <person name="Francischetti I.M."/>
        </authorList>
    </citation>
    <scope>NUCLEOTIDE SEQUENCE</scope>
    <source>
        <tissue evidence="9">Salivary glands</tissue>
    </source>
</reference>
<evidence type="ECO:0000256" key="3">
    <source>
        <dbReference type="ARBA" id="ARBA00022763"/>
    </source>
</evidence>
<accession>A0A069DQI5</accession>
<evidence type="ECO:0000256" key="2">
    <source>
        <dbReference type="ARBA" id="ARBA00006075"/>
    </source>
</evidence>
<dbReference type="InterPro" id="IPR040038">
    <property type="entry name" value="TIPIN/Csm3/Swi3"/>
</dbReference>
<dbReference type="Pfam" id="PF07962">
    <property type="entry name" value="Swi3"/>
    <property type="match status" value="1"/>
</dbReference>
<feature type="compositionally biased region" description="Basic and acidic residues" evidence="7">
    <location>
        <begin position="24"/>
        <end position="37"/>
    </location>
</feature>
<organism evidence="9">
    <name type="scientific">Panstrongylus megistus</name>
    <dbReference type="NCBI Taxonomy" id="65343"/>
    <lineage>
        <taxon>Eukaryota</taxon>
        <taxon>Metazoa</taxon>
        <taxon>Ecdysozoa</taxon>
        <taxon>Arthropoda</taxon>
        <taxon>Hexapoda</taxon>
        <taxon>Insecta</taxon>
        <taxon>Pterygota</taxon>
        <taxon>Neoptera</taxon>
        <taxon>Paraneoptera</taxon>
        <taxon>Hemiptera</taxon>
        <taxon>Heteroptera</taxon>
        <taxon>Panheteroptera</taxon>
        <taxon>Cimicomorpha</taxon>
        <taxon>Reduviidae</taxon>
        <taxon>Triatominae</taxon>
        <taxon>Panstrongylus</taxon>
    </lineage>
</organism>
<evidence type="ECO:0000256" key="7">
    <source>
        <dbReference type="SAM" id="MobiDB-lite"/>
    </source>
</evidence>
<dbReference type="GO" id="GO:0000076">
    <property type="term" value="P:DNA replication checkpoint signaling"/>
    <property type="evidence" value="ECO:0007669"/>
    <property type="project" value="UniProtKB-UniRule"/>
</dbReference>
<dbReference type="PANTHER" id="PTHR13220:SF11">
    <property type="entry name" value="TIMELESS-INTERACTING PROTEIN"/>
    <property type="match status" value="1"/>
</dbReference>
<evidence type="ECO:0000256" key="1">
    <source>
        <dbReference type="ARBA" id="ARBA00004123"/>
    </source>
</evidence>
<dbReference type="PANTHER" id="PTHR13220">
    <property type="entry name" value="TIMELESS INTERACTING-RELATED"/>
    <property type="match status" value="1"/>
</dbReference>
<dbReference type="GO" id="GO:0031298">
    <property type="term" value="C:replication fork protection complex"/>
    <property type="evidence" value="ECO:0007669"/>
    <property type="project" value="TreeGrafter"/>
</dbReference>
<dbReference type="AlphaFoldDB" id="A0A069DQI5"/>
<comment type="function">
    <text evidence="6">Plays an important role in the control of DNA replication and the maintenance of replication fork stability.</text>
</comment>
<dbReference type="EMBL" id="GBGD01003032">
    <property type="protein sequence ID" value="JAC85857.1"/>
    <property type="molecule type" value="mRNA"/>
</dbReference>
<dbReference type="GO" id="GO:0003677">
    <property type="term" value="F:DNA binding"/>
    <property type="evidence" value="ECO:0007669"/>
    <property type="project" value="TreeGrafter"/>
</dbReference>
<comment type="similarity">
    <text evidence="2 6">Belongs to the CSM3 family.</text>
</comment>
<dbReference type="GO" id="GO:0031297">
    <property type="term" value="P:replication fork processing"/>
    <property type="evidence" value="ECO:0007669"/>
    <property type="project" value="UniProtKB-UniRule"/>
</dbReference>
<evidence type="ECO:0000256" key="6">
    <source>
        <dbReference type="RuleBase" id="RU366049"/>
    </source>
</evidence>
<evidence type="ECO:0000259" key="8">
    <source>
        <dbReference type="Pfam" id="PF07962"/>
    </source>
</evidence>
<keyword evidence="3 6" id="KW-0227">DNA damage</keyword>
<comment type="subcellular location">
    <subcellularLocation>
        <location evidence="1 6">Nucleus</location>
    </subcellularLocation>
</comment>
<feature type="region of interest" description="Disordered" evidence="7">
    <location>
        <begin position="1"/>
        <end position="37"/>
    </location>
</feature>
<dbReference type="GO" id="GO:0006974">
    <property type="term" value="P:DNA damage response"/>
    <property type="evidence" value="ECO:0007669"/>
    <property type="project" value="UniProtKB-KW"/>
</dbReference>
<protein>
    <recommendedName>
        <fullName evidence="6">TIMELESS-interacting protein</fullName>
    </recommendedName>
</protein>
<keyword evidence="5 6" id="KW-0131">Cell cycle</keyword>
<keyword evidence="4 6" id="KW-0539">Nucleus</keyword>
<dbReference type="GO" id="GO:0043111">
    <property type="term" value="P:replication fork arrest"/>
    <property type="evidence" value="ECO:0007669"/>
    <property type="project" value="TreeGrafter"/>
</dbReference>
<evidence type="ECO:0000256" key="5">
    <source>
        <dbReference type="ARBA" id="ARBA00023306"/>
    </source>
</evidence>
<name>A0A069DQI5_9HEMI</name>
<feature type="domain" description="Chromosome segregation in meiosis protein 3" evidence="8">
    <location>
        <begin position="51"/>
        <end position="131"/>
    </location>
</feature>
<evidence type="ECO:0000313" key="9">
    <source>
        <dbReference type="EMBL" id="JAC85857.1"/>
    </source>
</evidence>
<feature type="non-terminal residue" evidence="9">
    <location>
        <position position="1"/>
    </location>
</feature>